<proteinExistence type="predicted"/>
<dbReference type="SUPFAM" id="SSF51905">
    <property type="entry name" value="FAD/NAD(P)-binding domain"/>
    <property type="match status" value="1"/>
</dbReference>
<dbReference type="PANTHER" id="PTHR43476">
    <property type="entry name" value="3-(3-HYDROXY-PHENYL)PROPIONATE/3-HYDROXYCINNAMIC ACID HYDROXYLASE"/>
    <property type="match status" value="1"/>
</dbReference>
<dbReference type="InterPro" id="IPR002938">
    <property type="entry name" value="FAD-bd"/>
</dbReference>
<evidence type="ECO:0000259" key="2">
    <source>
        <dbReference type="Pfam" id="PF01494"/>
    </source>
</evidence>
<organism evidence="3 4">
    <name type="scientific">Pigmentiphaga litoralis</name>
    <dbReference type="NCBI Taxonomy" id="516702"/>
    <lineage>
        <taxon>Bacteria</taxon>
        <taxon>Pseudomonadati</taxon>
        <taxon>Pseudomonadota</taxon>
        <taxon>Betaproteobacteria</taxon>
        <taxon>Burkholderiales</taxon>
        <taxon>Alcaligenaceae</taxon>
        <taxon>Pigmentiphaga</taxon>
    </lineage>
</organism>
<evidence type="ECO:0000313" key="3">
    <source>
        <dbReference type="EMBL" id="NYE85384.1"/>
    </source>
</evidence>
<dbReference type="AlphaFoldDB" id="A0A7Y9J0D4"/>
<feature type="domain" description="FAD-binding" evidence="2">
    <location>
        <begin position="7"/>
        <end position="343"/>
    </location>
</feature>
<keyword evidence="1 3" id="KW-0560">Oxidoreductase</keyword>
<evidence type="ECO:0000256" key="1">
    <source>
        <dbReference type="ARBA" id="ARBA00023002"/>
    </source>
</evidence>
<keyword evidence="4" id="KW-1185">Reference proteome</keyword>
<dbReference type="InterPro" id="IPR036188">
    <property type="entry name" value="FAD/NAD-bd_sf"/>
</dbReference>
<name>A0A7Y9J0D4_9BURK</name>
<dbReference type="InterPro" id="IPR050631">
    <property type="entry name" value="PheA/TfdB_FAD_monoxygenase"/>
</dbReference>
<dbReference type="Proteomes" id="UP000542125">
    <property type="component" value="Unassembled WGS sequence"/>
</dbReference>
<dbReference type="PANTHER" id="PTHR43476:SF3">
    <property type="entry name" value="FAD-BINDING MONOOXYGENASE"/>
    <property type="match status" value="1"/>
</dbReference>
<dbReference type="Pfam" id="PF01494">
    <property type="entry name" value="FAD_binding_3"/>
    <property type="match status" value="1"/>
</dbReference>
<dbReference type="PRINTS" id="PR00420">
    <property type="entry name" value="RNGMNOXGNASE"/>
</dbReference>
<dbReference type="GO" id="GO:0071949">
    <property type="term" value="F:FAD binding"/>
    <property type="evidence" value="ECO:0007669"/>
    <property type="project" value="InterPro"/>
</dbReference>
<reference evidence="3 4" key="1">
    <citation type="submission" date="2020-07" db="EMBL/GenBank/DDBJ databases">
        <title>Genomic Encyclopedia of Type Strains, Phase IV (KMG-V): Genome sequencing to study the core and pangenomes of soil and plant-associated prokaryotes.</title>
        <authorList>
            <person name="Whitman W."/>
        </authorList>
    </citation>
    <scope>NUCLEOTIDE SEQUENCE [LARGE SCALE GENOMIC DNA]</scope>
    <source>
        <strain evidence="3 4">SAS40</strain>
    </source>
</reference>
<dbReference type="EC" id="1.14.13.127" evidence="3"/>
<gene>
    <name evidence="3" type="ORF">FHW18_004691</name>
</gene>
<evidence type="ECO:0000313" key="4">
    <source>
        <dbReference type="Proteomes" id="UP000542125"/>
    </source>
</evidence>
<sequence>MTNLNKRVLIAGAGPVGLVAANVLADAGIPVSVFEAEAALPQTLRASTFQPSTLDLLSRFGVSQRLIEMGLVAPRMQYRDRKGWMAEFDFGVLSDVTQHPYRVQCEQFRLNGLLADRLASFPHADITFGARIAGVSQDADQVTVALTGEQGDTSATGAWLIGADGGRSKVRDEIGVSLGGFTWPERFLVASTPFDFPAVIPDLCEVSYFADPEQWFFLLRVSGLWRVMMPIGAEDSDADVLSDAYIQQRLHRVHDKAGDFEIIHRTIYAVHQRVANSYRNGRVFLAGDAAHLNNPLGGMGMNGGVHDAFTLADQLVAVLQGAADEATLDTYEQRRRPVALDYVNTITIANKRNLETRDANEQRKWREEMTRISGDKRLAREYLLKVSMISSLRGATIAA</sequence>
<accession>A0A7Y9J0D4</accession>
<protein>
    <submittedName>
        <fullName evidence="3">3-(3-hydroxy-phenyl)propionate hydroxylase</fullName>
        <ecNumber evidence="3">1.14.13.127</ecNumber>
    </submittedName>
</protein>
<dbReference type="Gene3D" id="3.50.50.60">
    <property type="entry name" value="FAD/NAD(P)-binding domain"/>
    <property type="match status" value="1"/>
</dbReference>
<dbReference type="RefSeq" id="WP_179589341.1">
    <property type="nucleotide sequence ID" value="NZ_JACBYR010000002.1"/>
</dbReference>
<dbReference type="Gene3D" id="3.30.70.2450">
    <property type="match status" value="1"/>
</dbReference>
<dbReference type="EMBL" id="JACBYR010000002">
    <property type="protein sequence ID" value="NYE85384.1"/>
    <property type="molecule type" value="Genomic_DNA"/>
</dbReference>
<dbReference type="GO" id="GO:0019622">
    <property type="term" value="P:3-(3-hydroxy)phenylpropionate catabolic process"/>
    <property type="evidence" value="ECO:0007669"/>
    <property type="project" value="TreeGrafter"/>
</dbReference>
<dbReference type="GO" id="GO:0008688">
    <property type="term" value="F:3-(3-hydroxyphenyl)propionate hydroxylase activity"/>
    <property type="evidence" value="ECO:0007669"/>
    <property type="project" value="UniProtKB-EC"/>
</dbReference>
<comment type="caution">
    <text evidence="3">The sequence shown here is derived from an EMBL/GenBank/DDBJ whole genome shotgun (WGS) entry which is preliminary data.</text>
</comment>